<dbReference type="OrthoDB" id="1494315at2"/>
<dbReference type="AlphaFoldDB" id="A0A563UF39"/>
<sequence length="220" mass="23909">MNKAKYLIVLALALSAMACKKRKAINFNVQHVDSAIKADSLKALGKTDTSEMPGDAKIPLAQLIVPGSSLGQSTINESSENIYKRLGKPDAGDAAMGKSTAIWYADHDTTKYATQMYFSRDMGNDDAARLKHVRVTSPAFKINNSLYVGQPLKPAMEKYNLVKVGTFGHRGNVYTLYDDKKAGVAFDVDGAGNISGITVHEPGRDVKATYLPFFNNLKAM</sequence>
<evidence type="ECO:0000313" key="3">
    <source>
        <dbReference type="Proteomes" id="UP000320042"/>
    </source>
</evidence>
<comment type="caution">
    <text evidence="2">The sequence shown here is derived from an EMBL/GenBank/DDBJ whole genome shotgun (WGS) entry which is preliminary data.</text>
</comment>
<organism evidence="2 3">
    <name type="scientific">Mucilaginibacter pallidiroseus</name>
    <dbReference type="NCBI Taxonomy" id="2599295"/>
    <lineage>
        <taxon>Bacteria</taxon>
        <taxon>Pseudomonadati</taxon>
        <taxon>Bacteroidota</taxon>
        <taxon>Sphingobacteriia</taxon>
        <taxon>Sphingobacteriales</taxon>
        <taxon>Sphingobacteriaceae</taxon>
        <taxon>Mucilaginibacter</taxon>
    </lineage>
</organism>
<dbReference type="RefSeq" id="WP_146381533.1">
    <property type="nucleotide sequence ID" value="NZ_VOEJ01000003.1"/>
</dbReference>
<keyword evidence="3" id="KW-1185">Reference proteome</keyword>
<accession>A0A563UF39</accession>
<protein>
    <submittedName>
        <fullName evidence="2">Uncharacterized protein</fullName>
    </submittedName>
</protein>
<dbReference type="EMBL" id="VOEJ01000003">
    <property type="protein sequence ID" value="TWR29977.1"/>
    <property type="molecule type" value="Genomic_DNA"/>
</dbReference>
<gene>
    <name evidence="2" type="ORF">FPZ43_09015</name>
</gene>
<evidence type="ECO:0000313" key="2">
    <source>
        <dbReference type="EMBL" id="TWR29977.1"/>
    </source>
</evidence>
<proteinExistence type="predicted"/>
<feature type="chain" id="PRO_5021827669" evidence="1">
    <location>
        <begin position="19"/>
        <end position="220"/>
    </location>
</feature>
<reference evidence="2 3" key="1">
    <citation type="submission" date="2019-07" db="EMBL/GenBank/DDBJ databases">
        <authorList>
            <person name="Kim J."/>
        </authorList>
    </citation>
    <scope>NUCLEOTIDE SEQUENCE [LARGE SCALE GENOMIC DNA]</scope>
    <source>
        <strain evidence="3">dk17</strain>
    </source>
</reference>
<dbReference type="Proteomes" id="UP000320042">
    <property type="component" value="Unassembled WGS sequence"/>
</dbReference>
<dbReference type="PROSITE" id="PS51257">
    <property type="entry name" value="PROKAR_LIPOPROTEIN"/>
    <property type="match status" value="1"/>
</dbReference>
<name>A0A563UF39_9SPHI</name>
<evidence type="ECO:0000256" key="1">
    <source>
        <dbReference type="SAM" id="SignalP"/>
    </source>
</evidence>
<feature type="signal peptide" evidence="1">
    <location>
        <begin position="1"/>
        <end position="18"/>
    </location>
</feature>
<keyword evidence="1" id="KW-0732">Signal</keyword>